<feature type="transmembrane region" description="Helical" evidence="1">
    <location>
        <begin position="176"/>
        <end position="194"/>
    </location>
</feature>
<evidence type="ECO:0000313" key="3">
    <source>
        <dbReference type="Proteomes" id="UP001595846"/>
    </source>
</evidence>
<dbReference type="EMBL" id="JBHSAQ010000002">
    <property type="protein sequence ID" value="MFC3957561.1"/>
    <property type="molecule type" value="Genomic_DNA"/>
</dbReference>
<evidence type="ECO:0000313" key="2">
    <source>
        <dbReference type="EMBL" id="MFC3957561.1"/>
    </source>
</evidence>
<organism evidence="2 3">
    <name type="scientific">Halovivax cerinus</name>
    <dbReference type="NCBI Taxonomy" id="1487865"/>
    <lineage>
        <taxon>Archaea</taxon>
        <taxon>Methanobacteriati</taxon>
        <taxon>Methanobacteriota</taxon>
        <taxon>Stenosarchaea group</taxon>
        <taxon>Halobacteria</taxon>
        <taxon>Halobacteriales</taxon>
        <taxon>Natrialbaceae</taxon>
        <taxon>Halovivax</taxon>
    </lineage>
</organism>
<feature type="transmembrane region" description="Helical" evidence="1">
    <location>
        <begin position="126"/>
        <end position="144"/>
    </location>
</feature>
<name>A0ABD5NL30_9EURY</name>
<keyword evidence="1" id="KW-0812">Transmembrane</keyword>
<comment type="caution">
    <text evidence="2">The sequence shown here is derived from an EMBL/GenBank/DDBJ whole genome shotgun (WGS) entry which is preliminary data.</text>
</comment>
<feature type="transmembrane region" description="Helical" evidence="1">
    <location>
        <begin position="151"/>
        <end position="170"/>
    </location>
</feature>
<dbReference type="AlphaFoldDB" id="A0ABD5NL30"/>
<reference evidence="2 3" key="1">
    <citation type="journal article" date="2019" name="Int. J. Syst. Evol. Microbiol.">
        <title>The Global Catalogue of Microorganisms (GCM) 10K type strain sequencing project: providing services to taxonomists for standard genome sequencing and annotation.</title>
        <authorList>
            <consortium name="The Broad Institute Genomics Platform"/>
            <consortium name="The Broad Institute Genome Sequencing Center for Infectious Disease"/>
            <person name="Wu L."/>
            <person name="Ma J."/>
        </authorList>
    </citation>
    <scope>NUCLEOTIDE SEQUENCE [LARGE SCALE GENOMIC DNA]</scope>
    <source>
        <strain evidence="2 3">IBRC-M 10256</strain>
    </source>
</reference>
<keyword evidence="1" id="KW-1133">Transmembrane helix</keyword>
<evidence type="ECO:0000256" key="1">
    <source>
        <dbReference type="SAM" id="Phobius"/>
    </source>
</evidence>
<keyword evidence="3" id="KW-1185">Reference proteome</keyword>
<dbReference type="GeneID" id="73902929"/>
<dbReference type="RefSeq" id="WP_256533789.1">
    <property type="nucleotide sequence ID" value="NZ_CP101824.1"/>
</dbReference>
<gene>
    <name evidence="2" type="ORF">ACFOUR_04130</name>
</gene>
<feature type="transmembrane region" description="Helical" evidence="1">
    <location>
        <begin position="53"/>
        <end position="72"/>
    </location>
</feature>
<sequence>MATVGEVALRFKANGAKDAVRADRRVRDSIKTTAKTAQKETGKINRWQERHQSAIQAIGIATAATMGAILSASPTMRAELSGIRMAFSLFADTVVRDVLPAAGSLTDMAFNLQDAYSDLPDPVREAISTVILLAGAIGGIAAAAATSSWVFSALSGAISVISGVAATVAGILSGPLVLGILAVLGAAAALYVAWTNNWGGIRDTTGRVISTIRDTITGAFERIKTVVTNVIEFVYRNLISPTLASMEELWAIHGESVMSAVDTAFGTIKSVISRILSVVQTVMTVFINVATGLWSNIFGPVLITAVKNAFSIIKTVVTTAVDLLLTSIRVTMSLLQGDWEDAWNAIAGFLDRTGERIVETITSVKDRVVDTLGAIGSAVTDAFANAFNAVIPSSISIPSITIPNPMPGESGWTVGGGSIDLPQLRQGGFIERGGLARLHAGERVVPAAEVGRGAGGNGGVRIGEINVEVDGAGSPKRTAEKTVEEISGAIGSRLGSRGVGG</sequence>
<keyword evidence="1" id="KW-0472">Membrane</keyword>
<accession>A0ABD5NL30</accession>
<protein>
    <submittedName>
        <fullName evidence="2">Uncharacterized protein</fullName>
    </submittedName>
</protein>
<proteinExistence type="predicted"/>
<dbReference type="Proteomes" id="UP001595846">
    <property type="component" value="Unassembled WGS sequence"/>
</dbReference>